<reference evidence="1 2" key="1">
    <citation type="submission" date="2019-04" db="EMBL/GenBank/DDBJ databases">
        <title>Genome sequencing of Clostridium botulinum Groups I-IV and Clostridium butyricum.</title>
        <authorList>
            <person name="Brunt J."/>
            <person name="Van Vliet A.H.M."/>
            <person name="Stringer S.C."/>
            <person name="Carter A.T."/>
            <person name="Peck M.W."/>
        </authorList>
    </citation>
    <scope>NUCLEOTIDE SEQUENCE [LARGE SCALE GENOMIC DNA]</scope>
    <source>
        <strain evidence="1 2">IFR 18/094</strain>
    </source>
</reference>
<dbReference type="AlphaFoldDB" id="A0A6M0R7S9"/>
<evidence type="ECO:0000313" key="2">
    <source>
        <dbReference type="Proteomes" id="UP000473885"/>
    </source>
</evidence>
<evidence type="ECO:0000313" key="1">
    <source>
        <dbReference type="EMBL" id="NEZ46282.1"/>
    </source>
</evidence>
<organism evidence="1 2">
    <name type="scientific">Clostridium niameyense</name>
    <dbReference type="NCBI Taxonomy" id="1622073"/>
    <lineage>
        <taxon>Bacteria</taxon>
        <taxon>Bacillati</taxon>
        <taxon>Bacillota</taxon>
        <taxon>Clostridia</taxon>
        <taxon>Eubacteriales</taxon>
        <taxon>Clostridiaceae</taxon>
        <taxon>Clostridium</taxon>
    </lineage>
</organism>
<comment type="caution">
    <text evidence="1">The sequence shown here is derived from an EMBL/GenBank/DDBJ whole genome shotgun (WGS) entry which is preliminary data.</text>
</comment>
<dbReference type="Proteomes" id="UP000473885">
    <property type="component" value="Unassembled WGS sequence"/>
</dbReference>
<protein>
    <submittedName>
        <fullName evidence="1">Purine-nucleoside phosphorylase</fullName>
    </submittedName>
</protein>
<keyword evidence="2" id="KW-1185">Reference proteome</keyword>
<dbReference type="SUPFAM" id="SSF53167">
    <property type="entry name" value="Purine and uridine phosphorylases"/>
    <property type="match status" value="1"/>
</dbReference>
<dbReference type="GO" id="GO:0003824">
    <property type="term" value="F:catalytic activity"/>
    <property type="evidence" value="ECO:0007669"/>
    <property type="project" value="InterPro"/>
</dbReference>
<dbReference type="Gene3D" id="3.40.50.1580">
    <property type="entry name" value="Nucleoside phosphorylase domain"/>
    <property type="match status" value="1"/>
</dbReference>
<gene>
    <name evidence="1" type="ORF">FDF74_03530</name>
</gene>
<sequence length="65" mass="7250">MDLLKSINEAKEYIKNVNNENIDIAIILGSALGDIVDDIQNKKIISYIDIPKFSVSTIKEITSNI</sequence>
<dbReference type="InterPro" id="IPR035994">
    <property type="entry name" value="Nucleoside_phosphorylase_sf"/>
</dbReference>
<dbReference type="GO" id="GO:0009116">
    <property type="term" value="P:nucleoside metabolic process"/>
    <property type="evidence" value="ECO:0007669"/>
    <property type="project" value="InterPro"/>
</dbReference>
<dbReference type="RefSeq" id="WP_163248569.1">
    <property type="nucleotide sequence ID" value="NZ_SXDP01000002.1"/>
</dbReference>
<accession>A0A6M0R7S9</accession>
<proteinExistence type="predicted"/>
<name>A0A6M0R7S9_9CLOT</name>
<dbReference type="EMBL" id="SXDP01000002">
    <property type="protein sequence ID" value="NEZ46282.1"/>
    <property type="molecule type" value="Genomic_DNA"/>
</dbReference>